<dbReference type="EMBL" id="OZ022409">
    <property type="protein sequence ID" value="CAK9440452.1"/>
    <property type="molecule type" value="Genomic_DNA"/>
</dbReference>
<keyword evidence="4" id="KW-1185">Reference proteome</keyword>
<dbReference type="SUPFAM" id="SSF56219">
    <property type="entry name" value="DNase I-like"/>
    <property type="match status" value="1"/>
</dbReference>
<reference evidence="3 4" key="1">
    <citation type="submission" date="2024-03" db="EMBL/GenBank/DDBJ databases">
        <authorList>
            <person name="Brejova B."/>
        </authorList>
    </citation>
    <scope>NUCLEOTIDE SEQUENCE [LARGE SCALE GENOMIC DNA]</scope>
    <source>
        <strain evidence="3 4">CBS 14171</strain>
    </source>
</reference>
<gene>
    <name evidence="3" type="ORF">LODBEIA_P45520</name>
</gene>
<dbReference type="PANTHER" id="PTHR12121">
    <property type="entry name" value="CARBON CATABOLITE REPRESSOR PROTEIN 4"/>
    <property type="match status" value="1"/>
</dbReference>
<dbReference type="Proteomes" id="UP001497383">
    <property type="component" value="Chromosome 5"/>
</dbReference>
<proteinExistence type="predicted"/>
<name>A0ABP0ZQA4_9ASCO</name>
<dbReference type="GeneID" id="92209748"/>
<evidence type="ECO:0000256" key="1">
    <source>
        <dbReference type="SAM" id="SignalP"/>
    </source>
</evidence>
<evidence type="ECO:0000259" key="2">
    <source>
        <dbReference type="Pfam" id="PF03372"/>
    </source>
</evidence>
<feature type="signal peptide" evidence="1">
    <location>
        <begin position="1"/>
        <end position="19"/>
    </location>
</feature>
<dbReference type="PANTHER" id="PTHR12121:SF36">
    <property type="entry name" value="ENDONUCLEASE_EXONUCLEASE_PHOSPHATASE DOMAIN-CONTAINING PROTEIN"/>
    <property type="match status" value="1"/>
</dbReference>
<dbReference type="Pfam" id="PF03372">
    <property type="entry name" value="Exo_endo_phos"/>
    <property type="match status" value="1"/>
</dbReference>
<dbReference type="CDD" id="cd09083">
    <property type="entry name" value="EEP-1"/>
    <property type="match status" value="1"/>
</dbReference>
<accession>A0ABP0ZQA4</accession>
<dbReference type="InterPro" id="IPR036691">
    <property type="entry name" value="Endo/exonu/phosph_ase_sf"/>
</dbReference>
<sequence length="312" mass="34688">MLLSNLVHVGLLLGPGVNGAPVQEKQEKQEVVNLGRNFDLTIYTNNVRYPAPYLKRKEFELPWEDRKSGVIQTIISNTKNGPSLVGLQETKYQPLKDVLRGLNAGTTGDWVHFGVGRDDGKKKGEYAPVLYDSNEWKLLNGTTRWLSKTPLEPSKYPTAGSIRIVTLTTLEHRKTSERVNFINTHLDDRSEEARDYGVRLIDSYIQQIPNSYPVFLSGDFNSVATDPAYKLAASALSDSSSVASKDINANLPSFSGFANASGTTIDFIFSKPGINSTTQIDVINHEVIDNLFDYGHRFSDHRPVLASFSLIH</sequence>
<dbReference type="InterPro" id="IPR050410">
    <property type="entry name" value="CCR4/nocturin_mRNA_transcr"/>
</dbReference>
<feature type="chain" id="PRO_5045039003" description="Endonuclease/exonuclease/phosphatase domain-containing protein" evidence="1">
    <location>
        <begin position="20"/>
        <end position="312"/>
    </location>
</feature>
<organism evidence="3 4">
    <name type="scientific">Lodderomyces beijingensis</name>
    <dbReference type="NCBI Taxonomy" id="1775926"/>
    <lineage>
        <taxon>Eukaryota</taxon>
        <taxon>Fungi</taxon>
        <taxon>Dikarya</taxon>
        <taxon>Ascomycota</taxon>
        <taxon>Saccharomycotina</taxon>
        <taxon>Pichiomycetes</taxon>
        <taxon>Debaryomycetaceae</taxon>
        <taxon>Candida/Lodderomyces clade</taxon>
        <taxon>Lodderomyces</taxon>
    </lineage>
</organism>
<evidence type="ECO:0000313" key="3">
    <source>
        <dbReference type="EMBL" id="CAK9440452.1"/>
    </source>
</evidence>
<keyword evidence="1" id="KW-0732">Signal</keyword>
<dbReference type="InterPro" id="IPR005135">
    <property type="entry name" value="Endo/exonuclease/phosphatase"/>
</dbReference>
<feature type="domain" description="Endonuclease/exonuclease/phosphatase" evidence="2">
    <location>
        <begin position="77"/>
        <end position="301"/>
    </location>
</feature>
<evidence type="ECO:0000313" key="4">
    <source>
        <dbReference type="Proteomes" id="UP001497383"/>
    </source>
</evidence>
<protein>
    <recommendedName>
        <fullName evidence="2">Endonuclease/exonuclease/phosphatase domain-containing protein</fullName>
    </recommendedName>
</protein>
<dbReference type="Gene3D" id="3.60.10.10">
    <property type="entry name" value="Endonuclease/exonuclease/phosphatase"/>
    <property type="match status" value="1"/>
</dbReference>
<dbReference type="RefSeq" id="XP_066831490.1">
    <property type="nucleotide sequence ID" value="XM_066974786.1"/>
</dbReference>